<sequence length="86" mass="9971">MVIRERRILKVCSVNEYEVPGEKDHTSTTWGRQDFPIWCHTAARRSWLHHHTIPHSAEKSAKLNAHLCTTSEKILPFLTPGRQVKT</sequence>
<name>A0A1V4JWZ8_PATFA</name>
<accession>A0A1V4JWZ8</accession>
<dbReference type="AlphaFoldDB" id="A0A1V4JWZ8"/>
<keyword evidence="2" id="KW-1185">Reference proteome</keyword>
<gene>
    <name evidence="1" type="ORF">AV530_016307</name>
</gene>
<comment type="caution">
    <text evidence="1">The sequence shown here is derived from an EMBL/GenBank/DDBJ whole genome shotgun (WGS) entry which is preliminary data.</text>
</comment>
<organism evidence="1 2">
    <name type="scientific">Patagioenas fasciata monilis</name>
    <dbReference type="NCBI Taxonomy" id="372326"/>
    <lineage>
        <taxon>Eukaryota</taxon>
        <taxon>Metazoa</taxon>
        <taxon>Chordata</taxon>
        <taxon>Craniata</taxon>
        <taxon>Vertebrata</taxon>
        <taxon>Euteleostomi</taxon>
        <taxon>Archelosauria</taxon>
        <taxon>Archosauria</taxon>
        <taxon>Dinosauria</taxon>
        <taxon>Saurischia</taxon>
        <taxon>Theropoda</taxon>
        <taxon>Coelurosauria</taxon>
        <taxon>Aves</taxon>
        <taxon>Neognathae</taxon>
        <taxon>Neoaves</taxon>
        <taxon>Columbimorphae</taxon>
        <taxon>Columbiformes</taxon>
        <taxon>Columbidae</taxon>
        <taxon>Patagioenas</taxon>
    </lineage>
</organism>
<reference evidence="1 2" key="1">
    <citation type="submission" date="2016-02" db="EMBL/GenBank/DDBJ databases">
        <title>Band-tailed pigeon sequencing and assembly.</title>
        <authorList>
            <person name="Soares A.E."/>
            <person name="Novak B.J."/>
            <person name="Rice E.S."/>
            <person name="O'Connell B."/>
            <person name="Chang D."/>
            <person name="Weber S."/>
            <person name="Shapiro B."/>
        </authorList>
    </citation>
    <scope>NUCLEOTIDE SEQUENCE [LARGE SCALE GENOMIC DNA]</scope>
    <source>
        <strain evidence="1">BTP2013</strain>
        <tissue evidence="1">Blood</tissue>
    </source>
</reference>
<evidence type="ECO:0000313" key="1">
    <source>
        <dbReference type="EMBL" id="OPJ76663.1"/>
    </source>
</evidence>
<dbReference type="EMBL" id="LSYS01005643">
    <property type="protein sequence ID" value="OPJ76663.1"/>
    <property type="molecule type" value="Genomic_DNA"/>
</dbReference>
<evidence type="ECO:0000313" key="2">
    <source>
        <dbReference type="Proteomes" id="UP000190648"/>
    </source>
</evidence>
<protein>
    <submittedName>
        <fullName evidence="1">Uncharacterized protein</fullName>
    </submittedName>
</protein>
<proteinExistence type="predicted"/>
<dbReference type="Proteomes" id="UP000190648">
    <property type="component" value="Unassembled WGS sequence"/>
</dbReference>